<keyword evidence="2" id="KW-1185">Reference proteome</keyword>
<proteinExistence type="predicted"/>
<evidence type="ECO:0000313" key="1">
    <source>
        <dbReference type="EMBL" id="MBB3146377.1"/>
    </source>
</evidence>
<organism evidence="1 2">
    <name type="scientific">Phyllobacterium trifolii</name>
    <dbReference type="NCBI Taxonomy" id="300193"/>
    <lineage>
        <taxon>Bacteria</taxon>
        <taxon>Pseudomonadati</taxon>
        <taxon>Pseudomonadota</taxon>
        <taxon>Alphaproteobacteria</taxon>
        <taxon>Hyphomicrobiales</taxon>
        <taxon>Phyllobacteriaceae</taxon>
        <taxon>Phyllobacterium</taxon>
    </lineage>
</organism>
<name>A0A839U791_9HYPH</name>
<comment type="caution">
    <text evidence="1">The sequence shown here is derived from an EMBL/GenBank/DDBJ whole genome shotgun (WGS) entry which is preliminary data.</text>
</comment>
<sequence>MRVQDFILNKRRLLFLWIGVDNLRIIDLLQTILPTATESDLISARNRRYGNLPIMTHSTHTVFASAWFATSKPHYCAGKATAANGGFEAKSNSHKTAAMFHNIDYAIFECSRVDSISKCDTVRCIRGLFLAGGKRAIFSPRSYWVGLQPPDE</sequence>
<reference evidence="1 2" key="1">
    <citation type="submission" date="2020-08" db="EMBL/GenBank/DDBJ databases">
        <title>Genomic Encyclopedia of Type Strains, Phase III (KMG-III): the genomes of soil and plant-associated and newly described type strains.</title>
        <authorList>
            <person name="Whitman W."/>
        </authorList>
    </citation>
    <scope>NUCLEOTIDE SEQUENCE [LARGE SCALE GENOMIC DNA]</scope>
    <source>
        <strain evidence="1 2">CECT 7015</strain>
    </source>
</reference>
<evidence type="ECO:0000313" key="2">
    <source>
        <dbReference type="Proteomes" id="UP000554520"/>
    </source>
</evidence>
<dbReference type="AlphaFoldDB" id="A0A839U791"/>
<dbReference type="EMBL" id="JACHXN010000007">
    <property type="protein sequence ID" value="MBB3146377.1"/>
    <property type="molecule type" value="Genomic_DNA"/>
</dbReference>
<dbReference type="Proteomes" id="UP000554520">
    <property type="component" value="Unassembled WGS sequence"/>
</dbReference>
<gene>
    <name evidence="1" type="ORF">FHS21_002792</name>
</gene>
<accession>A0A839U791</accession>
<protein>
    <submittedName>
        <fullName evidence="1">Uncharacterized protein</fullName>
    </submittedName>
</protein>